<protein>
    <recommendedName>
        <fullName evidence="1">F-box/LRR-repeat protein 15/At3g58940/PEG3-like LRR domain-containing protein</fullName>
    </recommendedName>
</protein>
<accession>A0A8T0SQ05</accession>
<sequence length="354" mass="40202">MHCHGLRVRARRVATWLRLASRRRVRKLDIEVPSQTRFLFVSPKAGATELEEELELPVWDEAVRIRLTLEQRWQLRLRLRPAAVFVALTDLHVSLATMEASELGTLVSTQCPRLTNLYLLVTLAAASNLSIRSDSLRSLQIRVENVHRLQVVAPNLEVLAVSDATEAHGSKCVAASLLQRFDRADVLKLSLNLCVRTRTVGYTRFVNETTKLPMCETLRLRVSLGDYYHNLASSMLHLLRSCNSTRKVSVKVDSSLPMQRYSCLLSCNCRLPESRKADDITLDALEEAKITFIRSSIEEVQFVEQLARCHAPSLKKVVINCERCSDGPPTPELQEKISRMFYPDVDVKFNVITY</sequence>
<dbReference type="AlphaFoldDB" id="A0A8T0SQ05"/>
<comment type="caution">
    <text evidence="2">The sequence shown here is derived from an EMBL/GenBank/DDBJ whole genome shotgun (WGS) entry which is preliminary data.</text>
</comment>
<gene>
    <name evidence="2" type="ORF">PVAP13_5KG366800</name>
</gene>
<dbReference type="Proteomes" id="UP000823388">
    <property type="component" value="Chromosome 5K"/>
</dbReference>
<keyword evidence="3" id="KW-1185">Reference proteome</keyword>
<proteinExistence type="predicted"/>
<dbReference type="InterPro" id="IPR055312">
    <property type="entry name" value="FBL15-like"/>
</dbReference>
<dbReference type="EMBL" id="CM029045">
    <property type="protein sequence ID" value="KAG2598249.1"/>
    <property type="molecule type" value="Genomic_DNA"/>
</dbReference>
<dbReference type="InterPro" id="IPR055411">
    <property type="entry name" value="LRR_FXL15/At3g58940/PEG3-like"/>
</dbReference>
<organism evidence="2 3">
    <name type="scientific">Panicum virgatum</name>
    <name type="common">Blackwell switchgrass</name>
    <dbReference type="NCBI Taxonomy" id="38727"/>
    <lineage>
        <taxon>Eukaryota</taxon>
        <taxon>Viridiplantae</taxon>
        <taxon>Streptophyta</taxon>
        <taxon>Embryophyta</taxon>
        <taxon>Tracheophyta</taxon>
        <taxon>Spermatophyta</taxon>
        <taxon>Magnoliopsida</taxon>
        <taxon>Liliopsida</taxon>
        <taxon>Poales</taxon>
        <taxon>Poaceae</taxon>
        <taxon>PACMAD clade</taxon>
        <taxon>Panicoideae</taxon>
        <taxon>Panicodae</taxon>
        <taxon>Paniceae</taxon>
        <taxon>Panicinae</taxon>
        <taxon>Panicum</taxon>
        <taxon>Panicum sect. Hiantes</taxon>
    </lineage>
</organism>
<evidence type="ECO:0000313" key="3">
    <source>
        <dbReference type="Proteomes" id="UP000823388"/>
    </source>
</evidence>
<dbReference type="PANTHER" id="PTHR34709:SF68">
    <property type="entry name" value="OS07G0550432 PROTEIN"/>
    <property type="match status" value="1"/>
</dbReference>
<dbReference type="Pfam" id="PF24758">
    <property type="entry name" value="LRR_At5g56370"/>
    <property type="match status" value="1"/>
</dbReference>
<dbReference type="PANTHER" id="PTHR34709">
    <property type="entry name" value="OS10G0396666 PROTEIN"/>
    <property type="match status" value="1"/>
</dbReference>
<feature type="domain" description="F-box/LRR-repeat protein 15/At3g58940/PEG3-like LRR" evidence="1">
    <location>
        <begin position="73"/>
        <end position="225"/>
    </location>
</feature>
<evidence type="ECO:0000259" key="1">
    <source>
        <dbReference type="Pfam" id="PF24758"/>
    </source>
</evidence>
<name>A0A8T0SQ05_PANVG</name>
<reference evidence="2" key="1">
    <citation type="submission" date="2020-05" db="EMBL/GenBank/DDBJ databases">
        <title>WGS assembly of Panicum virgatum.</title>
        <authorList>
            <person name="Lovell J.T."/>
            <person name="Jenkins J."/>
            <person name="Shu S."/>
            <person name="Juenger T.E."/>
            <person name="Schmutz J."/>
        </authorList>
    </citation>
    <scope>NUCLEOTIDE SEQUENCE</scope>
    <source>
        <strain evidence="2">AP13</strain>
    </source>
</reference>
<evidence type="ECO:0000313" key="2">
    <source>
        <dbReference type="EMBL" id="KAG2598249.1"/>
    </source>
</evidence>